<evidence type="ECO:0000256" key="1">
    <source>
        <dbReference type="ARBA" id="ARBA00009743"/>
    </source>
</evidence>
<name>A0A1U9NNQ2_9BACT</name>
<dbReference type="Gene3D" id="2.60.40.1180">
    <property type="entry name" value="Golgi alpha-mannosidase II"/>
    <property type="match status" value="1"/>
</dbReference>
<evidence type="ECO:0000313" key="9">
    <source>
        <dbReference type="Proteomes" id="UP000189674"/>
    </source>
</evidence>
<reference evidence="9" key="1">
    <citation type="submission" date="2017-02" db="EMBL/GenBank/DDBJ databases">
        <title>Comparative genomics and description of representatives of a novel lineage of planctomycetes thriving in anoxic sediments.</title>
        <authorList>
            <person name="Spring S."/>
            <person name="Bunk B."/>
            <person name="Sproer C."/>
        </authorList>
    </citation>
    <scope>NUCLEOTIDE SEQUENCE [LARGE SCALE GENOMIC DNA]</scope>
    <source>
        <strain evidence="9">ST-NAGAB-D1</strain>
    </source>
</reference>
<dbReference type="InterPro" id="IPR013222">
    <property type="entry name" value="Glyco_hyd_98_carb-bd"/>
</dbReference>
<dbReference type="Proteomes" id="UP000189674">
    <property type="component" value="Chromosome"/>
</dbReference>
<dbReference type="AlphaFoldDB" id="A0A1U9NNQ2"/>
<dbReference type="InterPro" id="IPR041233">
    <property type="entry name" value="Melibiase_C"/>
</dbReference>
<dbReference type="GO" id="GO:0005975">
    <property type="term" value="P:carbohydrate metabolic process"/>
    <property type="evidence" value="ECO:0007669"/>
    <property type="project" value="InterPro"/>
</dbReference>
<dbReference type="InterPro" id="IPR013780">
    <property type="entry name" value="Glyco_hydro_b"/>
</dbReference>
<dbReference type="Pfam" id="PF17801">
    <property type="entry name" value="Melibiase_C"/>
    <property type="match status" value="1"/>
</dbReference>
<evidence type="ECO:0000256" key="5">
    <source>
        <dbReference type="RuleBase" id="RU361168"/>
    </source>
</evidence>
<feature type="domain" description="Glycosyl hydrolase family 98 putative carbohydrate-binding module" evidence="7">
    <location>
        <begin position="33"/>
        <end position="173"/>
    </location>
</feature>
<organism evidence="8 9">
    <name type="scientific">Anaerohalosphaera lusitana</name>
    <dbReference type="NCBI Taxonomy" id="1936003"/>
    <lineage>
        <taxon>Bacteria</taxon>
        <taxon>Pseudomonadati</taxon>
        <taxon>Planctomycetota</taxon>
        <taxon>Phycisphaerae</taxon>
        <taxon>Sedimentisphaerales</taxon>
        <taxon>Anaerohalosphaeraceae</taxon>
        <taxon>Anaerohalosphaera</taxon>
    </lineage>
</organism>
<evidence type="ECO:0000256" key="3">
    <source>
        <dbReference type="ARBA" id="ARBA00022801"/>
    </source>
</evidence>
<dbReference type="InterPro" id="IPR013785">
    <property type="entry name" value="Aldolase_TIM"/>
</dbReference>
<dbReference type="GO" id="GO:0004557">
    <property type="term" value="F:alpha-galactosidase activity"/>
    <property type="evidence" value="ECO:0007669"/>
    <property type="project" value="UniProtKB-EC"/>
</dbReference>
<comment type="catalytic activity">
    <reaction evidence="5">
        <text>Hydrolysis of terminal, non-reducing alpha-D-galactose residues in alpha-D-galactosides, including galactose oligosaccharides, galactomannans and galactolipids.</text>
        <dbReference type="EC" id="3.2.1.22"/>
    </reaction>
</comment>
<dbReference type="EMBL" id="CP019791">
    <property type="protein sequence ID" value="AQT69427.1"/>
    <property type="molecule type" value="Genomic_DNA"/>
</dbReference>
<protein>
    <recommendedName>
        <fullName evidence="5">Alpha-galactosidase</fullName>
        <ecNumber evidence="5">3.2.1.22</ecNumber>
    </recommendedName>
    <alternativeName>
        <fullName evidence="5">Melibiase</fullName>
    </alternativeName>
</protein>
<dbReference type="SUPFAM" id="SSF51011">
    <property type="entry name" value="Glycosyl hydrolase domain"/>
    <property type="match status" value="1"/>
</dbReference>
<dbReference type="InterPro" id="IPR013783">
    <property type="entry name" value="Ig-like_fold"/>
</dbReference>
<dbReference type="GO" id="GO:0005509">
    <property type="term" value="F:calcium ion binding"/>
    <property type="evidence" value="ECO:0007669"/>
    <property type="project" value="InterPro"/>
</dbReference>
<dbReference type="STRING" id="1936003.STSP2_02617"/>
<evidence type="ECO:0000256" key="6">
    <source>
        <dbReference type="SAM" id="SignalP"/>
    </source>
</evidence>
<dbReference type="Gene3D" id="3.20.20.70">
    <property type="entry name" value="Aldolase class I"/>
    <property type="match status" value="1"/>
</dbReference>
<evidence type="ECO:0000256" key="2">
    <source>
        <dbReference type="ARBA" id="ARBA00022729"/>
    </source>
</evidence>
<dbReference type="InterPro" id="IPR017853">
    <property type="entry name" value="GH"/>
</dbReference>
<dbReference type="SMART" id="SM00776">
    <property type="entry name" value="NPCBM"/>
    <property type="match status" value="1"/>
</dbReference>
<dbReference type="PRINTS" id="PR00740">
    <property type="entry name" value="GLHYDRLASE27"/>
</dbReference>
<sequence length="666" mass="73484" precursor="true">MSKNTLSILVGSVILIASVFVCSTATAAPTDEQTKTIWLDELDIGKIQEGWGESKANKSIDGNPLSIGGQSFERGIGTHADSIMLIDLDGNAQSFSAKVGIDDEVKYAVAKVEFQVMTDDKIVWESGPMGPTDGAKDVEIDLDGVKRLALMVTDGGNGIDYDHADWAMAKIEYSGSTPKTIEMPKPEPYILTPEPGPEPRITGPKVFGVRPGSPILFTVTATGDRPIKFKAYELPDGVSLDPDTGQMRGELDKKGQYELTLKASNKLGTDTRKFRLVCGDTIALTPPMGWNSWNCWGCAVDAEKVRATAKAMVESGLINHGWSYINIDDCWMRKEGANNPMIAGKPRDDQGNLLPNAKFPDMKGLTDHIHALGLKAGTYISPGPTTCQGFEGSWEHEFQDAAQFAEWGFDYLKYDWCGYSSVVKPDSLENLKKPYELMREALDEVDRDIVYSICQYGWGDVWEWGEEVGGNLWRTTGDIYDSWSSMAGIGFAQNKCSPYAKPGHWNDPDMLVVGKVGWGPNLHDSNLSPDEQYTHISLWSLLSAPLLIGCPIEQIDEFTMNLLTNDEVLGVNQDPLGDQASRVMQNGSLEVWAKDMEDGSKALGFFNRHGLLAKDIKIDWDTLGISGKWKFRDLWRQKDVGTYSGSFMAKEVPAHGVYMVRIWPAK</sequence>
<evidence type="ECO:0000313" key="8">
    <source>
        <dbReference type="EMBL" id="AQT69427.1"/>
    </source>
</evidence>
<dbReference type="RefSeq" id="WP_146663114.1">
    <property type="nucleotide sequence ID" value="NZ_CP019791.1"/>
</dbReference>
<dbReference type="PANTHER" id="PTHR11452:SF75">
    <property type="entry name" value="ALPHA-GALACTOSIDASE MEL1"/>
    <property type="match status" value="1"/>
</dbReference>
<dbReference type="InterPro" id="IPR002241">
    <property type="entry name" value="Glyco_hydro_27"/>
</dbReference>
<keyword evidence="9" id="KW-1185">Reference proteome</keyword>
<gene>
    <name evidence="8" type="primary">agaA_3</name>
    <name evidence="8" type="ORF">STSP2_02617</name>
</gene>
<feature type="signal peptide" evidence="6">
    <location>
        <begin position="1"/>
        <end position="27"/>
    </location>
</feature>
<dbReference type="CDD" id="cd14792">
    <property type="entry name" value="GH27"/>
    <property type="match status" value="1"/>
</dbReference>
<dbReference type="Pfam" id="PF05345">
    <property type="entry name" value="He_PIG"/>
    <property type="match status" value="1"/>
</dbReference>
<keyword evidence="2 6" id="KW-0732">Signal</keyword>
<evidence type="ECO:0000256" key="4">
    <source>
        <dbReference type="ARBA" id="ARBA00023295"/>
    </source>
</evidence>
<dbReference type="Gene3D" id="2.60.120.1060">
    <property type="entry name" value="NPCBM/NEW2 domain"/>
    <property type="match status" value="1"/>
</dbReference>
<proteinExistence type="inferred from homology"/>
<dbReference type="GO" id="GO:0016020">
    <property type="term" value="C:membrane"/>
    <property type="evidence" value="ECO:0007669"/>
    <property type="project" value="InterPro"/>
</dbReference>
<keyword evidence="4 5" id="KW-0326">Glycosidase</keyword>
<dbReference type="EC" id="3.2.1.22" evidence="5"/>
<dbReference type="KEGG" id="alus:STSP2_02617"/>
<dbReference type="PANTHER" id="PTHR11452">
    <property type="entry name" value="ALPHA-GALACTOSIDASE/ALPHA-N-ACETYLGALACTOSAMINIDASE"/>
    <property type="match status" value="1"/>
</dbReference>
<feature type="chain" id="PRO_5013364435" description="Alpha-galactosidase" evidence="6">
    <location>
        <begin position="28"/>
        <end position="666"/>
    </location>
</feature>
<dbReference type="InterPro" id="IPR038637">
    <property type="entry name" value="NPCBM_sf"/>
</dbReference>
<evidence type="ECO:0000259" key="7">
    <source>
        <dbReference type="SMART" id="SM00776"/>
    </source>
</evidence>
<keyword evidence="5" id="KW-1015">Disulfide bond</keyword>
<keyword evidence="3 5" id="KW-0378">Hydrolase</keyword>
<comment type="similarity">
    <text evidence="1 5">Belongs to the glycosyl hydrolase 27 family.</text>
</comment>
<dbReference type="SUPFAM" id="SSF49785">
    <property type="entry name" value="Galactose-binding domain-like"/>
    <property type="match status" value="1"/>
</dbReference>
<dbReference type="InterPro" id="IPR008979">
    <property type="entry name" value="Galactose-bd-like_sf"/>
</dbReference>
<dbReference type="InterPro" id="IPR015919">
    <property type="entry name" value="Cadherin-like_sf"/>
</dbReference>
<dbReference type="SUPFAM" id="SSF51445">
    <property type="entry name" value="(Trans)glycosidases"/>
    <property type="match status" value="1"/>
</dbReference>
<dbReference type="Gene3D" id="2.60.40.10">
    <property type="entry name" value="Immunoglobulins"/>
    <property type="match status" value="1"/>
</dbReference>
<dbReference type="Pfam" id="PF08305">
    <property type="entry name" value="NPCBM"/>
    <property type="match status" value="1"/>
</dbReference>
<accession>A0A1U9NNQ2</accession>
<dbReference type="Pfam" id="PF16499">
    <property type="entry name" value="Melibiase_2"/>
    <property type="match status" value="1"/>
</dbReference>
<dbReference type="SUPFAM" id="SSF49313">
    <property type="entry name" value="Cadherin-like"/>
    <property type="match status" value="1"/>
</dbReference>
<dbReference type="OrthoDB" id="9807519at2"/>